<protein>
    <submittedName>
        <fullName evidence="6">NlpC/P60 family protein</fullName>
    </submittedName>
</protein>
<keyword evidence="7" id="KW-1185">Reference proteome</keyword>
<feature type="domain" description="NlpC/P60" evidence="5">
    <location>
        <begin position="65"/>
        <end position="193"/>
    </location>
</feature>
<name>A0A5M6DLN6_9BACT</name>
<evidence type="ECO:0000256" key="4">
    <source>
        <dbReference type="ARBA" id="ARBA00022807"/>
    </source>
</evidence>
<dbReference type="Gene3D" id="3.90.1720.10">
    <property type="entry name" value="endopeptidase domain like (from Nostoc punctiforme)"/>
    <property type="match status" value="1"/>
</dbReference>
<dbReference type="GO" id="GO:0006508">
    <property type="term" value="P:proteolysis"/>
    <property type="evidence" value="ECO:0007669"/>
    <property type="project" value="UniProtKB-KW"/>
</dbReference>
<evidence type="ECO:0000313" key="7">
    <source>
        <dbReference type="Proteomes" id="UP000323426"/>
    </source>
</evidence>
<dbReference type="Proteomes" id="UP000323426">
    <property type="component" value="Unassembled WGS sequence"/>
</dbReference>
<dbReference type="InterPro" id="IPR038765">
    <property type="entry name" value="Papain-like_cys_pep_sf"/>
</dbReference>
<dbReference type="PROSITE" id="PS51935">
    <property type="entry name" value="NLPC_P60"/>
    <property type="match status" value="1"/>
</dbReference>
<accession>A0A5M6DLN6</accession>
<dbReference type="EMBL" id="VWSF01000003">
    <property type="protein sequence ID" value="KAA5548457.1"/>
    <property type="molecule type" value="Genomic_DNA"/>
</dbReference>
<dbReference type="GO" id="GO:0008234">
    <property type="term" value="F:cysteine-type peptidase activity"/>
    <property type="evidence" value="ECO:0007669"/>
    <property type="project" value="UniProtKB-KW"/>
</dbReference>
<reference evidence="6 7" key="1">
    <citation type="submission" date="2019-09" db="EMBL/GenBank/DDBJ databases">
        <title>Genome sequence and assembly of Adhaeribacter sp.</title>
        <authorList>
            <person name="Chhetri G."/>
        </authorList>
    </citation>
    <scope>NUCLEOTIDE SEQUENCE [LARGE SCALE GENOMIC DNA]</scope>
    <source>
        <strain evidence="6 7">DK36</strain>
    </source>
</reference>
<dbReference type="PANTHER" id="PTHR47053">
    <property type="entry name" value="MUREIN DD-ENDOPEPTIDASE MEPH-RELATED"/>
    <property type="match status" value="1"/>
</dbReference>
<proteinExistence type="inferred from homology"/>
<evidence type="ECO:0000313" key="6">
    <source>
        <dbReference type="EMBL" id="KAA5548457.1"/>
    </source>
</evidence>
<evidence type="ECO:0000259" key="5">
    <source>
        <dbReference type="PROSITE" id="PS51935"/>
    </source>
</evidence>
<dbReference type="InterPro" id="IPR000064">
    <property type="entry name" value="NLP_P60_dom"/>
</dbReference>
<keyword evidence="4" id="KW-0788">Thiol protease</keyword>
<comment type="caution">
    <text evidence="6">The sequence shown here is derived from an EMBL/GenBank/DDBJ whole genome shotgun (WGS) entry which is preliminary data.</text>
</comment>
<keyword evidence="2" id="KW-0645">Protease</keyword>
<evidence type="ECO:0000256" key="1">
    <source>
        <dbReference type="ARBA" id="ARBA00007074"/>
    </source>
</evidence>
<dbReference type="Pfam" id="PF00877">
    <property type="entry name" value="NLPC_P60"/>
    <property type="match status" value="1"/>
</dbReference>
<evidence type="ECO:0000256" key="2">
    <source>
        <dbReference type="ARBA" id="ARBA00022670"/>
    </source>
</evidence>
<keyword evidence="3" id="KW-0378">Hydrolase</keyword>
<dbReference type="AlphaFoldDB" id="A0A5M6DLN6"/>
<evidence type="ECO:0000256" key="3">
    <source>
        <dbReference type="ARBA" id="ARBA00022801"/>
    </source>
</evidence>
<sequence length="194" mass="22133">MLSCLALCLMVSCKKSFTGFRSGMVSNSPYADTDQRVLEREFKKQEKMVIRAQRRAEKLAFTRPNKKIQKVIRTARSYRGTPYRWGGTTRIGMDCSGLLCTSFKAINVDLPRTSNEQSEFGRRVRPKELKPGDLVFFGASANSRQITHVGMVTDVKGRDEVFFIHASTSLGVKEDNLYSNYYQKIFIKAVRPRI</sequence>
<comment type="similarity">
    <text evidence="1">Belongs to the peptidase C40 family.</text>
</comment>
<dbReference type="SUPFAM" id="SSF54001">
    <property type="entry name" value="Cysteine proteinases"/>
    <property type="match status" value="1"/>
</dbReference>
<gene>
    <name evidence="6" type="ORF">F0145_06340</name>
</gene>
<organism evidence="6 7">
    <name type="scientific">Adhaeribacter rhizoryzae</name>
    <dbReference type="NCBI Taxonomy" id="2607907"/>
    <lineage>
        <taxon>Bacteria</taxon>
        <taxon>Pseudomonadati</taxon>
        <taxon>Bacteroidota</taxon>
        <taxon>Cytophagia</taxon>
        <taxon>Cytophagales</taxon>
        <taxon>Hymenobacteraceae</taxon>
        <taxon>Adhaeribacter</taxon>
    </lineage>
</organism>
<dbReference type="InterPro" id="IPR051202">
    <property type="entry name" value="Peptidase_C40"/>
</dbReference>
<dbReference type="PANTHER" id="PTHR47053:SF1">
    <property type="entry name" value="MUREIN DD-ENDOPEPTIDASE MEPH-RELATED"/>
    <property type="match status" value="1"/>
</dbReference>